<keyword evidence="15" id="KW-0829">Tyrosine-protein kinase</keyword>
<dbReference type="Gene3D" id="3.40.50.300">
    <property type="entry name" value="P-loop containing nucleotide triphosphate hydrolases"/>
    <property type="match status" value="1"/>
</dbReference>
<feature type="transmembrane region" description="Helical" evidence="18">
    <location>
        <begin position="41"/>
        <end position="61"/>
    </location>
</feature>
<evidence type="ECO:0000256" key="17">
    <source>
        <dbReference type="SAM" id="MobiDB-lite"/>
    </source>
</evidence>
<comment type="subcellular location">
    <subcellularLocation>
        <location evidence="1">Cell inner membrane</location>
        <topology evidence="1">Multi-pass membrane protein</topology>
    </subcellularLocation>
</comment>
<keyword evidence="9 18" id="KW-0812">Transmembrane</keyword>
<proteinExistence type="inferred from homology"/>
<organism evidence="22 24">
    <name type="scientific">Bifidobacterium gallicum DSM 20093 = LMG 11596</name>
    <dbReference type="NCBI Taxonomy" id="561180"/>
    <lineage>
        <taxon>Bacteria</taxon>
        <taxon>Bacillati</taxon>
        <taxon>Actinomycetota</taxon>
        <taxon>Actinomycetes</taxon>
        <taxon>Bifidobacteriales</taxon>
        <taxon>Bifidobacteriaceae</taxon>
        <taxon>Bifidobacterium</taxon>
    </lineage>
</organism>
<dbReference type="OrthoDB" id="9812433at2"/>
<dbReference type="InterPro" id="IPR027417">
    <property type="entry name" value="P-loop_NTPase"/>
</dbReference>
<sequence>MVRSDDERREDARTTRAQGTKEGDNAALTLTELLRTLAKHWITAVVTAAIVLAGVITYLAVAPAKYSATSRLFATYSSTNNTENYSSLNSAGSYISTQVKSYPDLVVTKAVLAPVVEQLHYQGTMQSLQSMVSASNPTDTAFINISATTDDPQLSADIANACAESLKKLVETSLYPADQQSPVTISIVQPAVIPSAPSAPKKNLIIVLGIAVAIVLGVIAALLKNLFTRKIQDEEELSNYIDAPVLGRIPEDTTLDDTVPVIKQPGSSLSEKYRRVCTNLSFIAPAAGTHARLIVISAVGVNEGKTTTSVNVAAALAESGASVLLIDADLRHPSVAKKLGIDGAAGLAHILSGQASVKDVVQHYWKPNLHVLVAGPKPPNAATLLGSPLMTELLTQALHQYDYVIVDTAPMIVANDAASFAKQGGGLVLVSKRGATMKHELADVAAELANLNVPVTGFVANFARENKKLLEGSSYYYYYYYRDGESSDGSAKRKHRRKHKQVQSNRT</sequence>
<comment type="similarity">
    <text evidence="3">Belongs to the CpsD/CapB family.</text>
</comment>
<dbReference type="AlphaFoldDB" id="D1NRU2"/>
<keyword evidence="8 23" id="KW-0808">Transferase</keyword>
<evidence type="ECO:0000256" key="10">
    <source>
        <dbReference type="ARBA" id="ARBA00022741"/>
    </source>
</evidence>
<dbReference type="Pfam" id="PF02706">
    <property type="entry name" value="Wzz"/>
    <property type="match status" value="1"/>
</dbReference>
<comment type="similarity">
    <text evidence="2">Belongs to the CpsC/CapA family.</text>
</comment>
<feature type="transmembrane region" description="Helical" evidence="18">
    <location>
        <begin position="204"/>
        <end position="223"/>
    </location>
</feature>
<evidence type="ECO:0000256" key="3">
    <source>
        <dbReference type="ARBA" id="ARBA00007316"/>
    </source>
</evidence>
<dbReference type="GO" id="GO:0005886">
    <property type="term" value="C:plasma membrane"/>
    <property type="evidence" value="ECO:0007669"/>
    <property type="project" value="UniProtKB-SubCell"/>
</dbReference>
<accession>D1NRU2</accession>
<evidence type="ECO:0000259" key="20">
    <source>
        <dbReference type="Pfam" id="PF13614"/>
    </source>
</evidence>
<evidence type="ECO:0000256" key="15">
    <source>
        <dbReference type="ARBA" id="ARBA00023137"/>
    </source>
</evidence>
<keyword evidence="12" id="KW-0067">ATP-binding</keyword>
<keyword evidence="6" id="KW-1003">Cell membrane</keyword>
<evidence type="ECO:0000256" key="6">
    <source>
        <dbReference type="ARBA" id="ARBA00022475"/>
    </source>
</evidence>
<dbReference type="Pfam" id="PF13614">
    <property type="entry name" value="AAA_31"/>
    <property type="match status" value="1"/>
</dbReference>
<feature type="domain" description="Polysaccharide chain length determinant N-terminal" evidence="19">
    <location>
        <begin position="28"/>
        <end position="117"/>
    </location>
</feature>
<evidence type="ECO:0000256" key="16">
    <source>
        <dbReference type="ARBA" id="ARBA00051245"/>
    </source>
</evidence>
<keyword evidence="14 18" id="KW-0472">Membrane</keyword>
<dbReference type="EMBL" id="JGYW01000004">
    <property type="protein sequence ID" value="KFI59093.1"/>
    <property type="molecule type" value="Genomic_DNA"/>
</dbReference>
<comment type="caution">
    <text evidence="22">The sequence shown here is derived from an EMBL/GenBank/DDBJ whole genome shotgun (WGS) entry which is preliminary data.</text>
</comment>
<dbReference type="InterPro" id="IPR032807">
    <property type="entry name" value="GNVR"/>
</dbReference>
<keyword evidence="13 18" id="KW-1133">Transmembrane helix</keyword>
<dbReference type="Proteomes" id="UP000029074">
    <property type="component" value="Unassembled WGS sequence"/>
</dbReference>
<comment type="catalytic activity">
    <reaction evidence="16">
        <text>L-tyrosyl-[protein] + ATP = O-phospho-L-tyrosyl-[protein] + ADP + H(+)</text>
        <dbReference type="Rhea" id="RHEA:10596"/>
        <dbReference type="Rhea" id="RHEA-COMP:10136"/>
        <dbReference type="Rhea" id="RHEA-COMP:20101"/>
        <dbReference type="ChEBI" id="CHEBI:15378"/>
        <dbReference type="ChEBI" id="CHEBI:30616"/>
        <dbReference type="ChEBI" id="CHEBI:46858"/>
        <dbReference type="ChEBI" id="CHEBI:61978"/>
        <dbReference type="ChEBI" id="CHEBI:456216"/>
        <dbReference type="EC" id="2.7.10.2"/>
    </reaction>
</comment>
<dbReference type="InterPro" id="IPR005702">
    <property type="entry name" value="Wzc-like_C"/>
</dbReference>
<dbReference type="InterPro" id="IPR050445">
    <property type="entry name" value="Bact_polysacc_biosynth/exp"/>
</dbReference>
<dbReference type="EC" id="2.7.10.2" evidence="5"/>
<feature type="domain" description="Tyrosine-protein kinase G-rich" evidence="21">
    <location>
        <begin position="185"/>
        <end position="225"/>
    </location>
</feature>
<evidence type="ECO:0000256" key="14">
    <source>
        <dbReference type="ARBA" id="ARBA00023136"/>
    </source>
</evidence>
<evidence type="ECO:0000256" key="8">
    <source>
        <dbReference type="ARBA" id="ARBA00022679"/>
    </source>
</evidence>
<dbReference type="EMBL" id="ABXB03000001">
    <property type="protein sequence ID" value="EFA23931.1"/>
    <property type="molecule type" value="Genomic_DNA"/>
</dbReference>
<keyword evidence="11 23" id="KW-0418">Kinase</keyword>
<dbReference type="PANTHER" id="PTHR32309:SF13">
    <property type="entry name" value="FERRIC ENTEROBACTIN TRANSPORT PROTEIN FEPE"/>
    <property type="match status" value="1"/>
</dbReference>
<dbReference type="NCBIfam" id="TIGR01007">
    <property type="entry name" value="eps_fam"/>
    <property type="match status" value="1"/>
</dbReference>
<dbReference type="InterPro" id="IPR003856">
    <property type="entry name" value="LPS_length_determ_N"/>
</dbReference>
<dbReference type="SUPFAM" id="SSF52540">
    <property type="entry name" value="P-loop containing nucleoside triphosphate hydrolases"/>
    <property type="match status" value="1"/>
</dbReference>
<gene>
    <name evidence="23" type="ORF">BGLCM_0677</name>
    <name evidence="22" type="ORF">BIFGAL_03041</name>
</gene>
<evidence type="ECO:0000256" key="2">
    <source>
        <dbReference type="ARBA" id="ARBA00006683"/>
    </source>
</evidence>
<protein>
    <recommendedName>
        <fullName evidence="5">non-specific protein-tyrosine kinase</fullName>
        <ecNumber evidence="5">2.7.10.2</ecNumber>
    </recommendedName>
</protein>
<dbReference type="GO" id="GO:0004715">
    <property type="term" value="F:non-membrane spanning protein tyrosine kinase activity"/>
    <property type="evidence" value="ECO:0007669"/>
    <property type="project" value="UniProtKB-EC"/>
</dbReference>
<keyword evidence="7" id="KW-0997">Cell inner membrane</keyword>
<feature type="region of interest" description="Disordered" evidence="17">
    <location>
        <begin position="486"/>
        <end position="507"/>
    </location>
</feature>
<name>D1NRU2_9BIFI</name>
<comment type="similarity">
    <text evidence="4">Belongs to the etk/wzc family.</text>
</comment>
<dbReference type="GO" id="GO:0005524">
    <property type="term" value="F:ATP binding"/>
    <property type="evidence" value="ECO:0007669"/>
    <property type="project" value="UniProtKB-KW"/>
</dbReference>
<dbReference type="InterPro" id="IPR025669">
    <property type="entry name" value="AAA_dom"/>
</dbReference>
<evidence type="ECO:0000256" key="11">
    <source>
        <dbReference type="ARBA" id="ARBA00022777"/>
    </source>
</evidence>
<feature type="region of interest" description="Disordered" evidence="17">
    <location>
        <begin position="1"/>
        <end position="22"/>
    </location>
</feature>
<evidence type="ECO:0000256" key="13">
    <source>
        <dbReference type="ARBA" id="ARBA00022989"/>
    </source>
</evidence>
<evidence type="ECO:0000256" key="9">
    <source>
        <dbReference type="ARBA" id="ARBA00022692"/>
    </source>
</evidence>
<keyword evidence="25" id="KW-1185">Reference proteome</keyword>
<dbReference type="eggNOG" id="COG3944">
    <property type="taxonomic scope" value="Bacteria"/>
</dbReference>
<evidence type="ECO:0000313" key="23">
    <source>
        <dbReference type="EMBL" id="KFI59093.1"/>
    </source>
</evidence>
<dbReference type="Proteomes" id="UP000003656">
    <property type="component" value="Unassembled WGS sequence"/>
</dbReference>
<evidence type="ECO:0000256" key="7">
    <source>
        <dbReference type="ARBA" id="ARBA00022519"/>
    </source>
</evidence>
<dbReference type="CDD" id="cd05387">
    <property type="entry name" value="BY-kinase"/>
    <property type="match status" value="1"/>
</dbReference>
<dbReference type="STRING" id="561180.BIFGAL_03041"/>
<keyword evidence="10" id="KW-0547">Nucleotide-binding</keyword>
<feature type="compositionally biased region" description="Basic residues" evidence="17">
    <location>
        <begin position="492"/>
        <end position="501"/>
    </location>
</feature>
<evidence type="ECO:0000256" key="12">
    <source>
        <dbReference type="ARBA" id="ARBA00022840"/>
    </source>
</evidence>
<dbReference type="Pfam" id="PF13807">
    <property type="entry name" value="GNVR"/>
    <property type="match status" value="1"/>
</dbReference>
<dbReference type="eggNOG" id="COG0489">
    <property type="taxonomic scope" value="Bacteria"/>
</dbReference>
<dbReference type="PANTHER" id="PTHR32309">
    <property type="entry name" value="TYROSINE-PROTEIN KINASE"/>
    <property type="match status" value="1"/>
</dbReference>
<evidence type="ECO:0000313" key="22">
    <source>
        <dbReference type="EMBL" id="EFA23931.1"/>
    </source>
</evidence>
<evidence type="ECO:0000313" key="25">
    <source>
        <dbReference type="Proteomes" id="UP000029074"/>
    </source>
</evidence>
<evidence type="ECO:0000313" key="24">
    <source>
        <dbReference type="Proteomes" id="UP000003656"/>
    </source>
</evidence>
<feature type="domain" description="AAA" evidence="20">
    <location>
        <begin position="303"/>
        <end position="412"/>
    </location>
</feature>
<dbReference type="RefSeq" id="WP_006294457.1">
    <property type="nucleotide sequence ID" value="NZ_ABXB03000001.1"/>
</dbReference>
<reference evidence="23 25" key="2">
    <citation type="submission" date="2014-03" db="EMBL/GenBank/DDBJ databases">
        <title>Genomics of Bifidobacteria.</title>
        <authorList>
            <person name="Ventura M."/>
            <person name="Milani C."/>
            <person name="Lugli G.A."/>
        </authorList>
    </citation>
    <scope>NUCLEOTIDE SEQUENCE [LARGE SCALE GENOMIC DNA]</scope>
    <source>
        <strain evidence="23 25">LMG 11596</strain>
    </source>
</reference>
<evidence type="ECO:0000256" key="1">
    <source>
        <dbReference type="ARBA" id="ARBA00004429"/>
    </source>
</evidence>
<reference evidence="22 24" key="1">
    <citation type="submission" date="2009-11" db="EMBL/GenBank/DDBJ databases">
        <authorList>
            <person name="Weinstock G."/>
            <person name="Sodergren E."/>
            <person name="Clifton S."/>
            <person name="Fulton L."/>
            <person name="Fulton B."/>
            <person name="Courtney L."/>
            <person name="Fronick C."/>
            <person name="Harrison M."/>
            <person name="Strong C."/>
            <person name="Farmer C."/>
            <person name="Delahaunty K."/>
            <person name="Markovic C."/>
            <person name="Hall O."/>
            <person name="Minx P."/>
            <person name="Tomlinson C."/>
            <person name="Mitreva M."/>
            <person name="Nelson J."/>
            <person name="Hou S."/>
            <person name="Wollam A."/>
            <person name="Pepin K.H."/>
            <person name="Johnson M."/>
            <person name="Bhonagiri V."/>
            <person name="Nash W.E."/>
            <person name="Warren W."/>
            <person name="Chinwalla A."/>
            <person name="Mardis E.R."/>
            <person name="Wilson R.K."/>
        </authorList>
    </citation>
    <scope>NUCLEOTIDE SEQUENCE [LARGE SCALE GENOMIC DNA]</scope>
    <source>
        <strain evidence="22 24">DSM 20093</strain>
    </source>
</reference>
<evidence type="ECO:0000256" key="5">
    <source>
        <dbReference type="ARBA" id="ARBA00011903"/>
    </source>
</evidence>
<evidence type="ECO:0000259" key="21">
    <source>
        <dbReference type="Pfam" id="PF13807"/>
    </source>
</evidence>
<evidence type="ECO:0000256" key="18">
    <source>
        <dbReference type="SAM" id="Phobius"/>
    </source>
</evidence>
<evidence type="ECO:0000256" key="4">
    <source>
        <dbReference type="ARBA" id="ARBA00008883"/>
    </source>
</evidence>
<evidence type="ECO:0000259" key="19">
    <source>
        <dbReference type="Pfam" id="PF02706"/>
    </source>
</evidence>